<keyword evidence="2 6" id="KW-0812">Transmembrane</keyword>
<evidence type="ECO:0000256" key="3">
    <source>
        <dbReference type="ARBA" id="ARBA00022989"/>
    </source>
</evidence>
<feature type="transmembrane region" description="Helical" evidence="6">
    <location>
        <begin position="120"/>
        <end position="139"/>
    </location>
</feature>
<dbReference type="PANTHER" id="PTHR31465">
    <property type="entry name" value="PROTEIN RTA1-RELATED"/>
    <property type="match status" value="1"/>
</dbReference>
<evidence type="ECO:0000256" key="1">
    <source>
        <dbReference type="ARBA" id="ARBA00004141"/>
    </source>
</evidence>
<dbReference type="Pfam" id="PF04479">
    <property type="entry name" value="RTA1"/>
    <property type="match status" value="1"/>
</dbReference>
<evidence type="ECO:0000256" key="5">
    <source>
        <dbReference type="SAM" id="MobiDB-lite"/>
    </source>
</evidence>
<keyword evidence="8" id="KW-1185">Reference proteome</keyword>
<dbReference type="PANTHER" id="PTHR31465:SF15">
    <property type="entry name" value="LIPID TRANSPORTER ATNI-RELATED"/>
    <property type="match status" value="1"/>
</dbReference>
<keyword evidence="3 6" id="KW-1133">Transmembrane helix</keyword>
<comment type="subcellular location">
    <subcellularLocation>
        <location evidence="1">Membrane</location>
        <topology evidence="1">Multi-pass membrane protein</topology>
    </subcellularLocation>
</comment>
<organism evidence="7 8">
    <name type="scientific">Parathielavia hyrcaniae</name>
    <dbReference type="NCBI Taxonomy" id="113614"/>
    <lineage>
        <taxon>Eukaryota</taxon>
        <taxon>Fungi</taxon>
        <taxon>Dikarya</taxon>
        <taxon>Ascomycota</taxon>
        <taxon>Pezizomycotina</taxon>
        <taxon>Sordariomycetes</taxon>
        <taxon>Sordariomycetidae</taxon>
        <taxon>Sordariales</taxon>
        <taxon>Chaetomiaceae</taxon>
        <taxon>Parathielavia</taxon>
    </lineage>
</organism>
<proteinExistence type="predicted"/>
<reference evidence="7" key="2">
    <citation type="submission" date="2023-05" db="EMBL/GenBank/DDBJ databases">
        <authorList>
            <consortium name="Lawrence Berkeley National Laboratory"/>
            <person name="Steindorff A."/>
            <person name="Hensen N."/>
            <person name="Bonometti L."/>
            <person name="Westerberg I."/>
            <person name="Brannstrom I.O."/>
            <person name="Guillou S."/>
            <person name="Cros-Aarteil S."/>
            <person name="Calhoun S."/>
            <person name="Haridas S."/>
            <person name="Kuo A."/>
            <person name="Mondo S."/>
            <person name="Pangilinan J."/>
            <person name="Riley R."/>
            <person name="Labutti K."/>
            <person name="Andreopoulos B."/>
            <person name="Lipzen A."/>
            <person name="Chen C."/>
            <person name="Yanf M."/>
            <person name="Daum C."/>
            <person name="Ng V."/>
            <person name="Clum A."/>
            <person name="Ohm R."/>
            <person name="Martin F."/>
            <person name="Silar P."/>
            <person name="Natvig D."/>
            <person name="Lalanne C."/>
            <person name="Gautier V."/>
            <person name="Ament-Velasquez S.L."/>
            <person name="Kruys A."/>
            <person name="Hutchinson M.I."/>
            <person name="Powell A.J."/>
            <person name="Barry K."/>
            <person name="Miller A.N."/>
            <person name="Grigoriev I.V."/>
            <person name="Debuchy R."/>
            <person name="Gladieux P."/>
            <person name="Thoren M.H."/>
            <person name="Johannesson H."/>
        </authorList>
    </citation>
    <scope>NUCLEOTIDE SEQUENCE</scope>
    <source>
        <strain evidence="7">CBS 757.83</strain>
    </source>
</reference>
<evidence type="ECO:0008006" key="9">
    <source>
        <dbReference type="Google" id="ProtNLM"/>
    </source>
</evidence>
<feature type="transmembrane region" description="Helical" evidence="6">
    <location>
        <begin position="6"/>
        <end position="23"/>
    </location>
</feature>
<feature type="compositionally biased region" description="Basic residues" evidence="5">
    <location>
        <begin position="216"/>
        <end position="227"/>
    </location>
</feature>
<feature type="transmembrane region" description="Helical" evidence="6">
    <location>
        <begin position="159"/>
        <end position="178"/>
    </location>
</feature>
<accession>A0AAN6PQK7</accession>
<sequence>ILAPLWINTCVYMTFACMVLYWHPEGKLIGVRATAIARLFVLADVVSFLVQGVGGIRMNPNSSADVIKVRLNLYLSGMSAQQFFILVFVGLMYAFQRRCTQAQHEGSPLGQDGKRSWRPLLYSQYGVLICITVRIIFRLVEFTQGVDPEDNPIPFHEEYIYALDVFPMIVALLILAVWHPGRYLVGPGSEFLRLSRREKKEPKCEKKAARREGKEAKKRAKQSRKKGAASCLTIASLSLWFVSGCS</sequence>
<keyword evidence="4 6" id="KW-0472">Membrane</keyword>
<feature type="transmembrane region" description="Helical" evidence="6">
    <location>
        <begin position="73"/>
        <end position="95"/>
    </location>
</feature>
<comment type="caution">
    <text evidence="7">The sequence shown here is derived from an EMBL/GenBank/DDBJ whole genome shotgun (WGS) entry which is preliminary data.</text>
</comment>
<dbReference type="InterPro" id="IPR007568">
    <property type="entry name" value="RTA1"/>
</dbReference>
<feature type="region of interest" description="Disordered" evidence="5">
    <location>
        <begin position="201"/>
        <end position="229"/>
    </location>
</feature>
<dbReference type="EMBL" id="MU863734">
    <property type="protein sequence ID" value="KAK4096159.1"/>
    <property type="molecule type" value="Genomic_DNA"/>
</dbReference>
<dbReference type="AlphaFoldDB" id="A0AAN6PQK7"/>
<evidence type="ECO:0000313" key="7">
    <source>
        <dbReference type="EMBL" id="KAK4096159.1"/>
    </source>
</evidence>
<dbReference type="GO" id="GO:0016020">
    <property type="term" value="C:membrane"/>
    <property type="evidence" value="ECO:0007669"/>
    <property type="project" value="UniProtKB-SubCell"/>
</dbReference>
<evidence type="ECO:0000256" key="6">
    <source>
        <dbReference type="SAM" id="Phobius"/>
    </source>
</evidence>
<feature type="transmembrane region" description="Helical" evidence="6">
    <location>
        <begin position="35"/>
        <end position="53"/>
    </location>
</feature>
<name>A0AAN6PQK7_9PEZI</name>
<feature type="compositionally biased region" description="Basic and acidic residues" evidence="5">
    <location>
        <begin position="201"/>
        <end position="215"/>
    </location>
</feature>
<gene>
    <name evidence="7" type="ORF">N658DRAFT_531961</name>
</gene>
<dbReference type="Proteomes" id="UP001305647">
    <property type="component" value="Unassembled WGS sequence"/>
</dbReference>
<evidence type="ECO:0000256" key="2">
    <source>
        <dbReference type="ARBA" id="ARBA00022692"/>
    </source>
</evidence>
<reference evidence="7" key="1">
    <citation type="journal article" date="2023" name="Mol. Phylogenet. Evol.">
        <title>Genome-scale phylogeny and comparative genomics of the fungal order Sordariales.</title>
        <authorList>
            <person name="Hensen N."/>
            <person name="Bonometti L."/>
            <person name="Westerberg I."/>
            <person name="Brannstrom I.O."/>
            <person name="Guillou S."/>
            <person name="Cros-Aarteil S."/>
            <person name="Calhoun S."/>
            <person name="Haridas S."/>
            <person name="Kuo A."/>
            <person name="Mondo S."/>
            <person name="Pangilinan J."/>
            <person name="Riley R."/>
            <person name="LaButti K."/>
            <person name="Andreopoulos B."/>
            <person name="Lipzen A."/>
            <person name="Chen C."/>
            <person name="Yan M."/>
            <person name="Daum C."/>
            <person name="Ng V."/>
            <person name="Clum A."/>
            <person name="Steindorff A."/>
            <person name="Ohm R.A."/>
            <person name="Martin F."/>
            <person name="Silar P."/>
            <person name="Natvig D.O."/>
            <person name="Lalanne C."/>
            <person name="Gautier V."/>
            <person name="Ament-Velasquez S.L."/>
            <person name="Kruys A."/>
            <person name="Hutchinson M.I."/>
            <person name="Powell A.J."/>
            <person name="Barry K."/>
            <person name="Miller A.N."/>
            <person name="Grigoriev I.V."/>
            <person name="Debuchy R."/>
            <person name="Gladieux P."/>
            <person name="Hiltunen Thoren M."/>
            <person name="Johannesson H."/>
        </authorList>
    </citation>
    <scope>NUCLEOTIDE SEQUENCE</scope>
    <source>
        <strain evidence="7">CBS 757.83</strain>
    </source>
</reference>
<feature type="transmembrane region" description="Helical" evidence="6">
    <location>
        <begin position="227"/>
        <end position="243"/>
    </location>
</feature>
<evidence type="ECO:0000256" key="4">
    <source>
        <dbReference type="ARBA" id="ARBA00023136"/>
    </source>
</evidence>
<feature type="non-terminal residue" evidence="7">
    <location>
        <position position="1"/>
    </location>
</feature>
<evidence type="ECO:0000313" key="8">
    <source>
        <dbReference type="Proteomes" id="UP001305647"/>
    </source>
</evidence>
<protein>
    <recommendedName>
        <fullName evidence="9">RTA1-like protein</fullName>
    </recommendedName>
</protein>